<reference evidence="2" key="1">
    <citation type="journal article" date="2022" name="Mol. Ecol. Resour.">
        <title>The genomes of chicory, endive, great burdock and yacon provide insights into Asteraceae palaeo-polyploidization history and plant inulin production.</title>
        <authorList>
            <person name="Fan W."/>
            <person name="Wang S."/>
            <person name="Wang H."/>
            <person name="Wang A."/>
            <person name="Jiang F."/>
            <person name="Liu H."/>
            <person name="Zhao H."/>
            <person name="Xu D."/>
            <person name="Zhang Y."/>
        </authorList>
    </citation>
    <scope>NUCLEOTIDE SEQUENCE [LARGE SCALE GENOMIC DNA]</scope>
    <source>
        <strain evidence="2">cv. Punajuju</strain>
    </source>
</reference>
<name>A0ACB9HCF2_CICIN</name>
<protein>
    <submittedName>
        <fullName evidence="1">Uncharacterized protein</fullName>
    </submittedName>
</protein>
<accession>A0ACB9HCF2</accession>
<reference evidence="1 2" key="2">
    <citation type="journal article" date="2022" name="Mol. Ecol. Resour.">
        <title>The genomes of chicory, endive, great burdock and yacon provide insights into Asteraceae paleo-polyploidization history and plant inulin production.</title>
        <authorList>
            <person name="Fan W."/>
            <person name="Wang S."/>
            <person name="Wang H."/>
            <person name="Wang A."/>
            <person name="Jiang F."/>
            <person name="Liu H."/>
            <person name="Zhao H."/>
            <person name="Xu D."/>
            <person name="Zhang Y."/>
        </authorList>
    </citation>
    <scope>NUCLEOTIDE SEQUENCE [LARGE SCALE GENOMIC DNA]</scope>
    <source>
        <strain evidence="2">cv. Punajuju</strain>
        <tissue evidence="1">Leaves</tissue>
    </source>
</reference>
<evidence type="ECO:0000313" key="2">
    <source>
        <dbReference type="Proteomes" id="UP001055811"/>
    </source>
</evidence>
<comment type="caution">
    <text evidence="1">The sequence shown here is derived from an EMBL/GenBank/DDBJ whole genome shotgun (WGS) entry which is preliminary data.</text>
</comment>
<keyword evidence="2" id="KW-1185">Reference proteome</keyword>
<organism evidence="1 2">
    <name type="scientific">Cichorium intybus</name>
    <name type="common">Chicory</name>
    <dbReference type="NCBI Taxonomy" id="13427"/>
    <lineage>
        <taxon>Eukaryota</taxon>
        <taxon>Viridiplantae</taxon>
        <taxon>Streptophyta</taxon>
        <taxon>Embryophyta</taxon>
        <taxon>Tracheophyta</taxon>
        <taxon>Spermatophyta</taxon>
        <taxon>Magnoliopsida</taxon>
        <taxon>eudicotyledons</taxon>
        <taxon>Gunneridae</taxon>
        <taxon>Pentapetalae</taxon>
        <taxon>asterids</taxon>
        <taxon>campanulids</taxon>
        <taxon>Asterales</taxon>
        <taxon>Asteraceae</taxon>
        <taxon>Cichorioideae</taxon>
        <taxon>Cichorieae</taxon>
        <taxon>Cichoriinae</taxon>
        <taxon>Cichorium</taxon>
    </lineage>
</organism>
<sequence length="104" mass="12449">MASPEATKTREWNLKKKRVIEDEELINSDLRVNNRKRSSEEDDGKATKSIWLEEKNNRRPCNRWLADGYSPQRHNTQHESAKMRKERSFKAEKLWRGHMGGQRR</sequence>
<dbReference type="EMBL" id="CM042009">
    <property type="protein sequence ID" value="KAI3792941.1"/>
    <property type="molecule type" value="Genomic_DNA"/>
</dbReference>
<proteinExistence type="predicted"/>
<dbReference type="Proteomes" id="UP001055811">
    <property type="component" value="Linkage Group LG01"/>
</dbReference>
<gene>
    <name evidence="1" type="ORF">L2E82_06835</name>
</gene>
<evidence type="ECO:0000313" key="1">
    <source>
        <dbReference type="EMBL" id="KAI3792941.1"/>
    </source>
</evidence>